<dbReference type="PIRSF" id="PIRSF018266">
    <property type="entry name" value="FecR"/>
    <property type="match status" value="1"/>
</dbReference>
<dbReference type="InterPro" id="IPR032508">
    <property type="entry name" value="FecR_C"/>
</dbReference>
<dbReference type="PANTHER" id="PTHR30273:SF2">
    <property type="entry name" value="PROTEIN FECR"/>
    <property type="match status" value="1"/>
</dbReference>
<keyword evidence="1" id="KW-0812">Transmembrane</keyword>
<evidence type="ECO:0000313" key="4">
    <source>
        <dbReference type="EMBL" id="MBT1695409.1"/>
    </source>
</evidence>
<keyword evidence="1" id="KW-0472">Membrane</keyword>
<dbReference type="Gene3D" id="2.60.120.1440">
    <property type="match status" value="1"/>
</dbReference>
<gene>
    <name evidence="4" type="ORF">KK083_00885</name>
</gene>
<organism evidence="4 5">
    <name type="scientific">Chryseosolibacter histidini</name>
    <dbReference type="NCBI Taxonomy" id="2782349"/>
    <lineage>
        <taxon>Bacteria</taxon>
        <taxon>Pseudomonadati</taxon>
        <taxon>Bacteroidota</taxon>
        <taxon>Cytophagia</taxon>
        <taxon>Cytophagales</taxon>
        <taxon>Chryseotaleaceae</taxon>
        <taxon>Chryseosolibacter</taxon>
    </lineage>
</organism>
<dbReference type="InterPro" id="IPR012373">
    <property type="entry name" value="Ferrdict_sens_TM"/>
</dbReference>
<proteinExistence type="predicted"/>
<evidence type="ECO:0000259" key="3">
    <source>
        <dbReference type="Pfam" id="PF16344"/>
    </source>
</evidence>
<reference evidence="4 5" key="1">
    <citation type="submission" date="2021-05" db="EMBL/GenBank/DDBJ databases">
        <title>A Polyphasic approach of four new species of the genus Ohtaekwangia: Ohtaekwangia histidinii sp. nov., Ohtaekwangia cretensis sp. nov., Ohtaekwangia indiensis sp. nov., Ohtaekwangia reichenbachii sp. nov. from diverse environment.</title>
        <authorList>
            <person name="Octaviana S."/>
        </authorList>
    </citation>
    <scope>NUCLEOTIDE SEQUENCE [LARGE SCALE GENOMIC DNA]</scope>
    <source>
        <strain evidence="4 5">PWU4</strain>
    </source>
</reference>
<evidence type="ECO:0000313" key="5">
    <source>
        <dbReference type="Proteomes" id="UP001319200"/>
    </source>
</evidence>
<dbReference type="Pfam" id="PF04773">
    <property type="entry name" value="FecR"/>
    <property type="match status" value="1"/>
</dbReference>
<dbReference type="RefSeq" id="WP_254159198.1">
    <property type="nucleotide sequence ID" value="NZ_JAHESF010000001.1"/>
</dbReference>
<dbReference type="GO" id="GO:0016989">
    <property type="term" value="F:sigma factor antagonist activity"/>
    <property type="evidence" value="ECO:0007669"/>
    <property type="project" value="TreeGrafter"/>
</dbReference>
<name>A0AAP2GGX4_9BACT</name>
<dbReference type="Proteomes" id="UP001319200">
    <property type="component" value="Unassembled WGS sequence"/>
</dbReference>
<dbReference type="InterPro" id="IPR006860">
    <property type="entry name" value="FecR"/>
</dbReference>
<sequence length="326" mass="37002">MTKAEFLAILEKNLDGTATEAEQKLLDDFYRHQLAQSQQKWTFTEKERIRLEVFESLNRAIDEDVRQQRRARFARIWRVAASIAVVLAVGLGLYLARFASKEIQYLTIITHRGEQKTVTLPDGSRIWLNAESSITYPEEFTALETRNVQLKGEAFFEVARDEAKPFAIRSGDLITTVLGTSFNIRDYPEDQTIAVTVATGKVKIETAGDQHQQTESQLLVPGEQGLYNKQSASIAKMQVKLEKYLAWQGGTILLEGVSLKEATDILSRRYDAEFVFKNPALETCTIDGKFRNDKLENILENIRFLMGIEYRIGEGNKVIIDGESCH</sequence>
<evidence type="ECO:0000259" key="2">
    <source>
        <dbReference type="Pfam" id="PF04773"/>
    </source>
</evidence>
<dbReference type="FunFam" id="2.60.120.1440:FF:000001">
    <property type="entry name" value="Putative anti-sigma factor"/>
    <property type="match status" value="1"/>
</dbReference>
<dbReference type="AlphaFoldDB" id="A0AAP2GGX4"/>
<dbReference type="EMBL" id="JAHESF010000001">
    <property type="protein sequence ID" value="MBT1695409.1"/>
    <property type="molecule type" value="Genomic_DNA"/>
</dbReference>
<keyword evidence="5" id="KW-1185">Reference proteome</keyword>
<keyword evidence="1" id="KW-1133">Transmembrane helix</keyword>
<dbReference type="PANTHER" id="PTHR30273">
    <property type="entry name" value="PERIPLASMIC SIGNAL SENSOR AND SIGMA FACTOR ACTIVATOR FECR-RELATED"/>
    <property type="match status" value="1"/>
</dbReference>
<dbReference type="Gene3D" id="3.55.50.30">
    <property type="match status" value="1"/>
</dbReference>
<dbReference type="Pfam" id="PF16344">
    <property type="entry name" value="FecR_C"/>
    <property type="match status" value="1"/>
</dbReference>
<feature type="transmembrane region" description="Helical" evidence="1">
    <location>
        <begin position="76"/>
        <end position="96"/>
    </location>
</feature>
<evidence type="ECO:0000256" key="1">
    <source>
        <dbReference type="SAM" id="Phobius"/>
    </source>
</evidence>
<comment type="caution">
    <text evidence="4">The sequence shown here is derived from an EMBL/GenBank/DDBJ whole genome shotgun (WGS) entry which is preliminary data.</text>
</comment>
<protein>
    <submittedName>
        <fullName evidence="4">FecR domain-containing protein</fullName>
    </submittedName>
</protein>
<accession>A0AAP2GGX4</accession>
<feature type="domain" description="FecR protein" evidence="2">
    <location>
        <begin position="107"/>
        <end position="203"/>
    </location>
</feature>
<feature type="domain" description="Protein FecR C-terminal" evidence="3">
    <location>
        <begin position="253"/>
        <end position="320"/>
    </location>
</feature>